<keyword evidence="2" id="KW-1185">Reference proteome</keyword>
<dbReference type="AlphaFoldDB" id="A0A0C2YS70"/>
<name>A0A0C2YS70_HEBCY</name>
<gene>
    <name evidence="1" type="ORF">M413DRAFT_434933</name>
</gene>
<evidence type="ECO:0000313" key="2">
    <source>
        <dbReference type="Proteomes" id="UP000053424"/>
    </source>
</evidence>
<organism evidence="1 2">
    <name type="scientific">Hebeloma cylindrosporum</name>
    <dbReference type="NCBI Taxonomy" id="76867"/>
    <lineage>
        <taxon>Eukaryota</taxon>
        <taxon>Fungi</taxon>
        <taxon>Dikarya</taxon>
        <taxon>Basidiomycota</taxon>
        <taxon>Agaricomycotina</taxon>
        <taxon>Agaricomycetes</taxon>
        <taxon>Agaricomycetidae</taxon>
        <taxon>Agaricales</taxon>
        <taxon>Agaricineae</taxon>
        <taxon>Hymenogastraceae</taxon>
        <taxon>Hebeloma</taxon>
    </lineage>
</organism>
<sequence length="482" mass="54924">MHQALETFEIVDTIFTCLRDHLPEGYHDDYSHWEDDFISRYCSTSLLVGGTSIDRESSKCTMGLLSSALSCKQLSNLALKHLWWNQRSVQNVLKLLPGYTFDRKEKTIEILGILSEEDWERADMYAKLVRNIVVYKTRSPKIKKSTYRQIQTSRQSRVLFPNLRDIYCQGTWKEVCLLLSPSLRRVVLREGGHRGVPAGRRNDQPPFSSAMFDFVDTLPRICPDIQSLEAYIVLPSATLYSMSKLQRLEHLGLNNVMPESDNSDYMTGISVLSNLRSLRLGARWSPEWPKFMPVFSLPEPFSALRQVEFYGSLESISTCKWLPSFILSNITAITAEMESTWIHEYMLHETTANQLCSKLCDTLVKHACSPSSSLRSVSFIGRLSNDILPGRIDVEAFQPLLALRRLETLVIDIALEGFDDQTLIKWATAWSNLQTFKFDALADHARSNNPVWGNNPTPTLSRYVGPYPTPQLSIAGMDPFFD</sequence>
<dbReference type="OrthoDB" id="3066162at2759"/>
<evidence type="ECO:0000313" key="1">
    <source>
        <dbReference type="EMBL" id="KIM43882.1"/>
    </source>
</evidence>
<dbReference type="Gene3D" id="3.80.10.10">
    <property type="entry name" value="Ribonuclease Inhibitor"/>
    <property type="match status" value="1"/>
</dbReference>
<dbReference type="HOGENOM" id="CLU_460079_0_0_1"/>
<reference evidence="2" key="2">
    <citation type="submission" date="2015-01" db="EMBL/GenBank/DDBJ databases">
        <title>Evolutionary Origins and Diversification of the Mycorrhizal Mutualists.</title>
        <authorList>
            <consortium name="DOE Joint Genome Institute"/>
            <consortium name="Mycorrhizal Genomics Consortium"/>
            <person name="Kohler A."/>
            <person name="Kuo A."/>
            <person name="Nagy L.G."/>
            <person name="Floudas D."/>
            <person name="Copeland A."/>
            <person name="Barry K.W."/>
            <person name="Cichocki N."/>
            <person name="Veneault-Fourrey C."/>
            <person name="LaButti K."/>
            <person name="Lindquist E.A."/>
            <person name="Lipzen A."/>
            <person name="Lundell T."/>
            <person name="Morin E."/>
            <person name="Murat C."/>
            <person name="Riley R."/>
            <person name="Ohm R."/>
            <person name="Sun H."/>
            <person name="Tunlid A."/>
            <person name="Henrissat B."/>
            <person name="Grigoriev I.V."/>
            <person name="Hibbett D.S."/>
            <person name="Martin F."/>
        </authorList>
    </citation>
    <scope>NUCLEOTIDE SEQUENCE [LARGE SCALE GENOMIC DNA]</scope>
    <source>
        <strain evidence="2">h7</strain>
    </source>
</reference>
<dbReference type="Proteomes" id="UP000053424">
    <property type="component" value="Unassembled WGS sequence"/>
</dbReference>
<dbReference type="EMBL" id="KN831775">
    <property type="protein sequence ID" value="KIM43882.1"/>
    <property type="molecule type" value="Genomic_DNA"/>
</dbReference>
<protein>
    <submittedName>
        <fullName evidence="1">Uncharacterized protein</fullName>
    </submittedName>
</protein>
<accession>A0A0C2YS70</accession>
<proteinExistence type="predicted"/>
<dbReference type="InterPro" id="IPR032675">
    <property type="entry name" value="LRR_dom_sf"/>
</dbReference>
<reference evidence="1 2" key="1">
    <citation type="submission" date="2014-04" db="EMBL/GenBank/DDBJ databases">
        <authorList>
            <consortium name="DOE Joint Genome Institute"/>
            <person name="Kuo A."/>
            <person name="Gay G."/>
            <person name="Dore J."/>
            <person name="Kohler A."/>
            <person name="Nagy L.G."/>
            <person name="Floudas D."/>
            <person name="Copeland A."/>
            <person name="Barry K.W."/>
            <person name="Cichocki N."/>
            <person name="Veneault-Fourrey C."/>
            <person name="LaButti K."/>
            <person name="Lindquist E.A."/>
            <person name="Lipzen A."/>
            <person name="Lundell T."/>
            <person name="Morin E."/>
            <person name="Murat C."/>
            <person name="Sun H."/>
            <person name="Tunlid A."/>
            <person name="Henrissat B."/>
            <person name="Grigoriev I.V."/>
            <person name="Hibbett D.S."/>
            <person name="Martin F."/>
            <person name="Nordberg H.P."/>
            <person name="Cantor M.N."/>
            <person name="Hua S.X."/>
        </authorList>
    </citation>
    <scope>NUCLEOTIDE SEQUENCE [LARGE SCALE GENOMIC DNA]</scope>
    <source>
        <strain evidence="2">h7</strain>
    </source>
</reference>